<dbReference type="Proteomes" id="UP000398217">
    <property type="component" value="Unassembled WGS sequence"/>
</dbReference>
<dbReference type="RefSeq" id="WP_155284457.1">
    <property type="nucleotide sequence ID" value="NZ_BLBC01000006.1"/>
</dbReference>
<evidence type="ECO:0000313" key="2">
    <source>
        <dbReference type="Proteomes" id="UP000398217"/>
    </source>
</evidence>
<keyword evidence="2" id="KW-1185">Reference proteome</keyword>
<reference evidence="2" key="1">
    <citation type="journal article" date="2020" name="Int. J. Syst. Evol. Microbiol.">
        <title>Capnocytophaga felis sp. nov. isolated from the feline oral cavity.</title>
        <authorList>
            <person name="Suzuki M."/>
            <person name="Umeda K."/>
            <person name="Kimura M."/>
            <person name="Imaoka K."/>
            <person name="Morikawa S."/>
            <person name="Maeda K."/>
        </authorList>
    </citation>
    <scope>NUCLEOTIDE SEQUENCE [LARGE SCALE GENOMIC DNA]</scope>
    <source>
        <strain evidence="2">KC07070</strain>
    </source>
</reference>
<protein>
    <submittedName>
        <fullName evidence="1">Uncharacterized protein</fullName>
    </submittedName>
</protein>
<gene>
    <name evidence="1" type="ORF">RCZ01_10910</name>
</gene>
<proteinExistence type="predicted"/>
<dbReference type="AlphaFoldDB" id="A0A5M4B864"/>
<sequence>MSIINSVINLGVNAKDFPAIDVDMYGNFIAFDGKNSVNSNGMIVSLQEHIKMKFPLMQMLDNGSFLLVDMRAVSTNAFIFNAEGVLKKSFFIGDAVQDVTFSDGKLIVSYFDEGVFGYPPSTEGLAVFNMEGELLFGVNSSFGEDYICDCYALCKSGANAVYFFAYTEFELAQLFLKNFKIERIKIPETLAGASAMVLDKGTIVFFNPYEHKNTLFRYHLYNKQLEKLGKVDFSILKGLENGRFLAIKDDVFHIIGV</sequence>
<name>A0A5M4B864_9FLAO</name>
<dbReference type="EMBL" id="BLBC01000006">
    <property type="protein sequence ID" value="GET45789.1"/>
    <property type="molecule type" value="Genomic_DNA"/>
</dbReference>
<evidence type="ECO:0000313" key="1">
    <source>
        <dbReference type="EMBL" id="GET45789.1"/>
    </source>
</evidence>
<dbReference type="OrthoDB" id="6636929at2"/>
<organism evidence="1 2">
    <name type="scientific">Capnocytophaga felis</name>
    <dbReference type="NCBI Taxonomy" id="2267611"/>
    <lineage>
        <taxon>Bacteria</taxon>
        <taxon>Pseudomonadati</taxon>
        <taxon>Bacteroidota</taxon>
        <taxon>Flavobacteriia</taxon>
        <taxon>Flavobacteriales</taxon>
        <taxon>Flavobacteriaceae</taxon>
        <taxon>Capnocytophaga</taxon>
    </lineage>
</organism>
<comment type="caution">
    <text evidence="1">The sequence shown here is derived from an EMBL/GenBank/DDBJ whole genome shotgun (WGS) entry which is preliminary data.</text>
</comment>
<accession>A0A5M4B864</accession>